<proteinExistence type="predicted"/>
<accession>A0A7X2NIX6</accession>
<sequence length="354" mass="40164">MKKSVVIKIFVAIAVLSLVTVVAIVAFVSQKTSSQTFLIIDGNKVDEKEYRCAMFSARDDILAQMNQSGDPKLIWNAQTDIGVPYEMVAERAIQILREYYAVNSLAVEYGYLESAGFGTLTEQLKRENEYRAAAIAAGELVTGLTSYDFDQYIQYRMDAIRRQYCQDAGNPGMAISETELRQQYEQDKGSLYTQADDLDLSYIEIDTNAMELSEQELLELEAEVELLRQEAVECGSLQEALTQFPNLRQYCATLAIGGNEYAAYAKSYAALLCYADGLQTGDISDLISEYGTIFLIECTKRVKNDYVPFESLTSVLEQSVRNHRYDCMIQERILQLKVEYDAEKLYQYTEEQLR</sequence>
<keyword evidence="1" id="KW-0175">Coiled coil</keyword>
<keyword evidence="2" id="KW-0472">Membrane</keyword>
<evidence type="ECO:0000256" key="2">
    <source>
        <dbReference type="SAM" id="Phobius"/>
    </source>
</evidence>
<dbReference type="RefSeq" id="WP_154470948.1">
    <property type="nucleotide sequence ID" value="NZ_DBEWUL010000120.1"/>
</dbReference>
<evidence type="ECO:0000256" key="1">
    <source>
        <dbReference type="SAM" id="Coils"/>
    </source>
</evidence>
<organism evidence="3 4">
    <name type="scientific">Clostridium porci</name>
    <dbReference type="NCBI Taxonomy" id="2605778"/>
    <lineage>
        <taxon>Bacteria</taxon>
        <taxon>Bacillati</taxon>
        <taxon>Bacillota</taxon>
        <taxon>Clostridia</taxon>
        <taxon>Eubacteriales</taxon>
        <taxon>Clostridiaceae</taxon>
        <taxon>Clostridium</taxon>
    </lineage>
</organism>
<reference evidence="3 4" key="1">
    <citation type="submission" date="2019-08" db="EMBL/GenBank/DDBJ databases">
        <title>In-depth cultivation of the pig gut microbiome towards novel bacterial diversity and tailored functional studies.</title>
        <authorList>
            <person name="Wylensek D."/>
            <person name="Hitch T.C.A."/>
            <person name="Clavel T."/>
        </authorList>
    </citation>
    <scope>NUCLEOTIDE SEQUENCE [LARGE SCALE GENOMIC DNA]</scope>
    <source>
        <strain evidence="3 4">WCA-389-WT-23D1</strain>
    </source>
</reference>
<keyword evidence="4" id="KW-1185">Reference proteome</keyword>
<dbReference type="AlphaFoldDB" id="A0A7X2NIX6"/>
<dbReference type="Proteomes" id="UP000429958">
    <property type="component" value="Unassembled WGS sequence"/>
</dbReference>
<keyword evidence="2" id="KW-1133">Transmembrane helix</keyword>
<evidence type="ECO:0000313" key="3">
    <source>
        <dbReference type="EMBL" id="MSS35540.1"/>
    </source>
</evidence>
<protein>
    <recommendedName>
        <fullName evidence="5">Peptidylprolyl isomerase</fullName>
    </recommendedName>
</protein>
<name>A0A7X2NIX6_9CLOT</name>
<evidence type="ECO:0000313" key="4">
    <source>
        <dbReference type="Proteomes" id="UP000429958"/>
    </source>
</evidence>
<keyword evidence="2" id="KW-0812">Transmembrane</keyword>
<comment type="caution">
    <text evidence="3">The sequence shown here is derived from an EMBL/GenBank/DDBJ whole genome shotgun (WGS) entry which is preliminary data.</text>
</comment>
<dbReference type="EMBL" id="VUMD01000002">
    <property type="protein sequence ID" value="MSS35540.1"/>
    <property type="molecule type" value="Genomic_DNA"/>
</dbReference>
<evidence type="ECO:0008006" key="5">
    <source>
        <dbReference type="Google" id="ProtNLM"/>
    </source>
</evidence>
<feature type="coiled-coil region" evidence="1">
    <location>
        <begin position="203"/>
        <end position="230"/>
    </location>
</feature>
<gene>
    <name evidence="3" type="ORF">FYJ39_02830</name>
</gene>
<feature type="transmembrane region" description="Helical" evidence="2">
    <location>
        <begin position="7"/>
        <end position="28"/>
    </location>
</feature>